<sequence length="89" mass="10439">MSSDEEWTNSEASRLRKKDRIPSYVKANESYSDKEHFVGNSILIEGEKEPASVKDRKLGIYSALRAAKYTPKFKAIRERHIQYQFDIRE</sequence>
<dbReference type="AlphaFoldDB" id="A0A183GYA0"/>
<gene>
    <name evidence="1" type="ORF">X798_01986</name>
</gene>
<accession>A0A183GYA0</accession>
<name>A0A183GYA0_9BILA</name>
<dbReference type="EMBL" id="KZ269983">
    <property type="protein sequence ID" value="OZC10842.1"/>
    <property type="molecule type" value="Genomic_DNA"/>
</dbReference>
<proteinExistence type="predicted"/>
<dbReference type="Proteomes" id="UP000242913">
    <property type="component" value="Unassembled WGS sequence"/>
</dbReference>
<evidence type="ECO:0000313" key="3">
    <source>
        <dbReference type="WBParaSite" id="OFLC_0000020901-mRNA-1"/>
    </source>
</evidence>
<evidence type="ECO:0000313" key="1">
    <source>
        <dbReference type="EMBL" id="OZC10842.1"/>
    </source>
</evidence>
<keyword evidence="2" id="KW-1185">Reference proteome</keyword>
<organism evidence="3">
    <name type="scientific">Onchocerca flexuosa</name>
    <dbReference type="NCBI Taxonomy" id="387005"/>
    <lineage>
        <taxon>Eukaryota</taxon>
        <taxon>Metazoa</taxon>
        <taxon>Ecdysozoa</taxon>
        <taxon>Nematoda</taxon>
        <taxon>Chromadorea</taxon>
        <taxon>Rhabditida</taxon>
        <taxon>Spirurina</taxon>
        <taxon>Spiruromorpha</taxon>
        <taxon>Filarioidea</taxon>
        <taxon>Onchocercidae</taxon>
        <taxon>Onchocerca</taxon>
    </lineage>
</organism>
<protein>
    <submittedName>
        <fullName evidence="1 3">Uncharacterized protein</fullName>
    </submittedName>
</protein>
<evidence type="ECO:0000313" key="2">
    <source>
        <dbReference type="Proteomes" id="UP000242913"/>
    </source>
</evidence>
<reference evidence="3" key="2">
    <citation type="submission" date="2016-06" db="UniProtKB">
        <authorList>
            <consortium name="WormBaseParasite"/>
        </authorList>
    </citation>
    <scope>IDENTIFICATION</scope>
</reference>
<dbReference type="WBParaSite" id="OFLC_0000020901-mRNA-1">
    <property type="protein sequence ID" value="OFLC_0000020901-mRNA-1"/>
    <property type="gene ID" value="OFLC_0000020901"/>
</dbReference>
<reference evidence="1 2" key="1">
    <citation type="submission" date="2015-12" db="EMBL/GenBank/DDBJ databases">
        <title>Draft genome of the nematode, Onchocerca flexuosa.</title>
        <authorList>
            <person name="Mitreva M."/>
        </authorList>
    </citation>
    <scope>NUCLEOTIDE SEQUENCE [LARGE SCALE GENOMIC DNA]</scope>
    <source>
        <strain evidence="1">Red Deer</strain>
    </source>
</reference>